<proteinExistence type="predicted"/>
<evidence type="ECO:0000313" key="2">
    <source>
        <dbReference type="EMBL" id="GMA25121.1"/>
    </source>
</evidence>
<sequence length="70" mass="6964">MIRRIVAAGSAAVGLLLAGTMAPAVAADGTASPVPLSVHVSAADVVLKPHATRTLTVKGLMGHRVGAARR</sequence>
<accession>A0ABQ6I311</accession>
<dbReference type="Proteomes" id="UP001157091">
    <property type="component" value="Unassembled WGS sequence"/>
</dbReference>
<protein>
    <submittedName>
        <fullName evidence="2">Uncharacterized protein</fullName>
    </submittedName>
</protein>
<comment type="caution">
    <text evidence="2">The sequence shown here is derived from an EMBL/GenBank/DDBJ whole genome shotgun (WGS) entry which is preliminary data.</text>
</comment>
<dbReference type="EMBL" id="BSUK01000001">
    <property type="protein sequence ID" value="GMA25121.1"/>
    <property type="molecule type" value="Genomic_DNA"/>
</dbReference>
<feature type="signal peptide" evidence="1">
    <location>
        <begin position="1"/>
        <end position="26"/>
    </location>
</feature>
<keyword evidence="1" id="KW-0732">Signal</keyword>
<keyword evidence="3" id="KW-1185">Reference proteome</keyword>
<name>A0ABQ6I311_9MICO</name>
<organism evidence="2 3">
    <name type="scientific">Luteimicrobium album</name>
    <dbReference type="NCBI Taxonomy" id="1054550"/>
    <lineage>
        <taxon>Bacteria</taxon>
        <taxon>Bacillati</taxon>
        <taxon>Actinomycetota</taxon>
        <taxon>Actinomycetes</taxon>
        <taxon>Micrococcales</taxon>
        <taxon>Luteimicrobium</taxon>
    </lineage>
</organism>
<evidence type="ECO:0000256" key="1">
    <source>
        <dbReference type="SAM" id="SignalP"/>
    </source>
</evidence>
<evidence type="ECO:0000313" key="3">
    <source>
        <dbReference type="Proteomes" id="UP001157091"/>
    </source>
</evidence>
<feature type="chain" id="PRO_5047010127" evidence="1">
    <location>
        <begin position="27"/>
        <end position="70"/>
    </location>
</feature>
<reference evidence="3" key="1">
    <citation type="journal article" date="2019" name="Int. J. Syst. Evol. Microbiol.">
        <title>The Global Catalogue of Microorganisms (GCM) 10K type strain sequencing project: providing services to taxonomists for standard genome sequencing and annotation.</title>
        <authorList>
            <consortium name="The Broad Institute Genomics Platform"/>
            <consortium name="The Broad Institute Genome Sequencing Center for Infectious Disease"/>
            <person name="Wu L."/>
            <person name="Ma J."/>
        </authorList>
    </citation>
    <scope>NUCLEOTIDE SEQUENCE [LARGE SCALE GENOMIC DNA]</scope>
    <source>
        <strain evidence="3">NBRC 106348</strain>
    </source>
</reference>
<gene>
    <name evidence="2" type="ORF">GCM10025864_28800</name>
</gene>